<keyword evidence="5 6" id="KW-0472">Membrane</keyword>
<dbReference type="GO" id="GO:0005886">
    <property type="term" value="C:plasma membrane"/>
    <property type="evidence" value="ECO:0007669"/>
    <property type="project" value="UniProtKB-SubCell"/>
</dbReference>
<keyword evidence="2" id="KW-1003">Cell membrane</keyword>
<accession>A0A256IL25</accession>
<evidence type="ECO:0000256" key="6">
    <source>
        <dbReference type="SAM" id="Phobius"/>
    </source>
</evidence>
<evidence type="ECO:0000256" key="5">
    <source>
        <dbReference type="ARBA" id="ARBA00023136"/>
    </source>
</evidence>
<dbReference type="Pfam" id="PF13396">
    <property type="entry name" value="PLDc_N"/>
    <property type="match status" value="1"/>
</dbReference>
<dbReference type="OrthoDB" id="236888at2157"/>
<dbReference type="InterPro" id="IPR027379">
    <property type="entry name" value="CLS_N"/>
</dbReference>
<dbReference type="RefSeq" id="WP_094531412.1">
    <property type="nucleotide sequence ID" value="NZ_NHPJ01000071.1"/>
</dbReference>
<feature type="domain" description="Cardiolipin synthase N-terminal" evidence="7">
    <location>
        <begin position="28"/>
        <end position="69"/>
    </location>
</feature>
<gene>
    <name evidence="8" type="ORF">DJ70_06980</name>
</gene>
<evidence type="ECO:0000256" key="3">
    <source>
        <dbReference type="ARBA" id="ARBA00022692"/>
    </source>
</evidence>
<keyword evidence="3 6" id="KW-0812">Transmembrane</keyword>
<sequence length="73" mass="7965">MVPAVPLQGGAVAVFSLLFALLMFVAHIAMIVWTYNDAQKRSDHPPILWAIVVFLAPLLGIVLYLIIGRDGGY</sequence>
<evidence type="ECO:0000259" key="7">
    <source>
        <dbReference type="Pfam" id="PF13396"/>
    </source>
</evidence>
<dbReference type="Proteomes" id="UP000216308">
    <property type="component" value="Unassembled WGS sequence"/>
</dbReference>
<evidence type="ECO:0000313" key="9">
    <source>
        <dbReference type="Proteomes" id="UP000216308"/>
    </source>
</evidence>
<keyword evidence="9" id="KW-1185">Reference proteome</keyword>
<comment type="caution">
    <text evidence="8">The sequence shown here is derived from an EMBL/GenBank/DDBJ whole genome shotgun (WGS) entry which is preliminary data.</text>
</comment>
<evidence type="ECO:0000256" key="1">
    <source>
        <dbReference type="ARBA" id="ARBA00004651"/>
    </source>
</evidence>
<organism evidence="8 9">
    <name type="scientific">Halorubrum halodurans</name>
    <dbReference type="NCBI Taxonomy" id="1383851"/>
    <lineage>
        <taxon>Archaea</taxon>
        <taxon>Methanobacteriati</taxon>
        <taxon>Methanobacteriota</taxon>
        <taxon>Stenosarchaea group</taxon>
        <taxon>Halobacteria</taxon>
        <taxon>Halobacteriales</taxon>
        <taxon>Haloferacaceae</taxon>
        <taxon>Halorubrum</taxon>
    </lineage>
</organism>
<evidence type="ECO:0000256" key="4">
    <source>
        <dbReference type="ARBA" id="ARBA00022989"/>
    </source>
</evidence>
<dbReference type="AlphaFoldDB" id="A0A256IL25"/>
<feature type="transmembrane region" description="Helical" evidence="6">
    <location>
        <begin position="12"/>
        <end position="35"/>
    </location>
</feature>
<evidence type="ECO:0000313" key="8">
    <source>
        <dbReference type="EMBL" id="OYR57006.1"/>
    </source>
</evidence>
<evidence type="ECO:0000256" key="2">
    <source>
        <dbReference type="ARBA" id="ARBA00022475"/>
    </source>
</evidence>
<keyword evidence="4 6" id="KW-1133">Transmembrane helix</keyword>
<protein>
    <recommendedName>
        <fullName evidence="7">Cardiolipin synthase N-terminal domain-containing protein</fullName>
    </recommendedName>
</protein>
<proteinExistence type="predicted"/>
<reference evidence="8 9" key="1">
    <citation type="journal article" date="2014" name="Front. Microbiol.">
        <title>Population and genomic analysis of the genus Halorubrum.</title>
        <authorList>
            <person name="Fullmer M.S."/>
            <person name="Soucy S.M."/>
            <person name="Swithers K.S."/>
            <person name="Makkay A.M."/>
            <person name="Wheeler R."/>
            <person name="Ventosa A."/>
            <person name="Gogarten J.P."/>
            <person name="Papke R.T."/>
        </authorList>
    </citation>
    <scope>NUCLEOTIDE SEQUENCE [LARGE SCALE GENOMIC DNA]</scope>
    <source>
        <strain evidence="8 9">Cb34</strain>
    </source>
</reference>
<feature type="transmembrane region" description="Helical" evidence="6">
    <location>
        <begin position="47"/>
        <end position="67"/>
    </location>
</feature>
<comment type="subcellular location">
    <subcellularLocation>
        <location evidence="1">Cell membrane</location>
        <topology evidence="1">Multi-pass membrane protein</topology>
    </subcellularLocation>
</comment>
<dbReference type="EMBL" id="NHPJ01000071">
    <property type="protein sequence ID" value="OYR57006.1"/>
    <property type="molecule type" value="Genomic_DNA"/>
</dbReference>
<name>A0A256IL25_9EURY</name>